<name>A0A9W5S1W4_9BACL</name>
<accession>A0A9W5S1W4</accession>
<sequence>MSLHYTQSALSAKAPQVIEAAAGSKTGRGKQGRRYDDRSGRQDDDDHNGGEGDVKTFTVTVKEMP</sequence>
<proteinExistence type="predicted"/>
<dbReference type="Proteomes" id="UP000053750">
    <property type="component" value="Unassembled WGS sequence"/>
</dbReference>
<evidence type="ECO:0000313" key="2">
    <source>
        <dbReference type="EMBL" id="EXX88694.1"/>
    </source>
</evidence>
<organism evidence="2 3">
    <name type="scientific">Paenibacillus darwinianus</name>
    <dbReference type="NCBI Taxonomy" id="1380763"/>
    <lineage>
        <taxon>Bacteria</taxon>
        <taxon>Bacillati</taxon>
        <taxon>Bacillota</taxon>
        <taxon>Bacilli</taxon>
        <taxon>Bacillales</taxon>
        <taxon>Paenibacillaceae</taxon>
        <taxon>Paenibacillus</taxon>
    </lineage>
</organism>
<feature type="compositionally biased region" description="Basic and acidic residues" evidence="1">
    <location>
        <begin position="33"/>
        <end position="54"/>
    </location>
</feature>
<keyword evidence="3" id="KW-1185">Reference proteome</keyword>
<evidence type="ECO:0000256" key="1">
    <source>
        <dbReference type="SAM" id="MobiDB-lite"/>
    </source>
</evidence>
<evidence type="ECO:0000313" key="3">
    <source>
        <dbReference type="Proteomes" id="UP000053750"/>
    </source>
</evidence>
<dbReference type="AlphaFoldDB" id="A0A9W5S1W4"/>
<dbReference type="EMBL" id="JFHU01000118">
    <property type="protein sequence ID" value="EXX88694.1"/>
    <property type="molecule type" value="Genomic_DNA"/>
</dbReference>
<feature type="region of interest" description="Disordered" evidence="1">
    <location>
        <begin position="20"/>
        <end position="65"/>
    </location>
</feature>
<comment type="caution">
    <text evidence="2">The sequence shown here is derived from an EMBL/GenBank/DDBJ whole genome shotgun (WGS) entry which is preliminary data.</text>
</comment>
<protein>
    <submittedName>
        <fullName evidence="2">Uncharacterized protein</fullName>
    </submittedName>
</protein>
<gene>
    <name evidence="2" type="ORF">BG53_01415</name>
</gene>
<reference evidence="2 3" key="1">
    <citation type="submission" date="2014-02" db="EMBL/GenBank/DDBJ databases">
        <title>Genome sequence of Paenibacillus darwinianus reveals adaptive mechanisms for survival in Antarctic soils.</title>
        <authorList>
            <person name="Dsouza M."/>
            <person name="Taylor M.W."/>
            <person name="Turner S.J."/>
            <person name="Aislabie J."/>
        </authorList>
    </citation>
    <scope>NUCLEOTIDE SEQUENCE [LARGE SCALE GENOMIC DNA]</scope>
    <source>
        <strain evidence="2 3">CE1</strain>
    </source>
</reference>